<dbReference type="GO" id="GO:0004888">
    <property type="term" value="F:transmembrane signaling receptor activity"/>
    <property type="evidence" value="ECO:0007669"/>
    <property type="project" value="InterPro"/>
</dbReference>
<proteinExistence type="inferred from homology"/>
<dbReference type="Gene3D" id="1.10.287.950">
    <property type="entry name" value="Methyl-accepting chemotaxis protein"/>
    <property type="match status" value="1"/>
</dbReference>
<dbReference type="InterPro" id="IPR004089">
    <property type="entry name" value="MCPsignal_dom"/>
</dbReference>
<dbReference type="CDD" id="cd19411">
    <property type="entry name" value="MCP2201-like_sensor"/>
    <property type="match status" value="1"/>
</dbReference>
<dbReference type="SMART" id="SM00283">
    <property type="entry name" value="MA"/>
    <property type="match status" value="1"/>
</dbReference>
<dbReference type="InterPro" id="IPR051310">
    <property type="entry name" value="MCP_chemotaxis"/>
</dbReference>
<keyword evidence="6" id="KW-0472">Membrane</keyword>
<dbReference type="STRING" id="1842727.RD110_10555"/>
<evidence type="ECO:0000313" key="9">
    <source>
        <dbReference type="EMBL" id="APW37570.1"/>
    </source>
</evidence>
<feature type="compositionally biased region" description="Low complexity" evidence="5">
    <location>
        <begin position="561"/>
        <end position="575"/>
    </location>
</feature>
<keyword evidence="4" id="KW-0807">Transducer</keyword>
<feature type="compositionally biased region" description="Polar residues" evidence="5">
    <location>
        <begin position="576"/>
        <end position="586"/>
    </location>
</feature>
<keyword evidence="2" id="KW-0488">Methylation</keyword>
<dbReference type="KEGG" id="rhy:RD110_10555"/>
<evidence type="ECO:0000256" key="5">
    <source>
        <dbReference type="SAM" id="MobiDB-lite"/>
    </source>
</evidence>
<keyword evidence="6" id="KW-0812">Transmembrane</keyword>
<dbReference type="EMBL" id="CP019236">
    <property type="protein sequence ID" value="APW37570.1"/>
    <property type="molecule type" value="Genomic_DNA"/>
</dbReference>
<dbReference type="PRINTS" id="PR00260">
    <property type="entry name" value="CHEMTRNSDUCR"/>
</dbReference>
<dbReference type="CDD" id="cd06225">
    <property type="entry name" value="HAMP"/>
    <property type="match status" value="1"/>
</dbReference>
<evidence type="ECO:0000259" key="8">
    <source>
        <dbReference type="PROSITE" id="PS50885"/>
    </source>
</evidence>
<dbReference type="OrthoDB" id="5441488at2"/>
<gene>
    <name evidence="9" type="ORF">RD110_10555</name>
</gene>
<dbReference type="Pfam" id="PF12729">
    <property type="entry name" value="4HB_MCP_1"/>
    <property type="match status" value="1"/>
</dbReference>
<dbReference type="Pfam" id="PF00015">
    <property type="entry name" value="MCPsignal"/>
    <property type="match status" value="1"/>
</dbReference>
<feature type="domain" description="HAMP" evidence="8">
    <location>
        <begin position="212"/>
        <end position="264"/>
    </location>
</feature>
<dbReference type="RefSeq" id="WP_076199215.1">
    <property type="nucleotide sequence ID" value="NZ_CP019236.1"/>
</dbReference>
<dbReference type="PANTHER" id="PTHR43531:SF14">
    <property type="entry name" value="METHYL-ACCEPTING CHEMOTAXIS PROTEIN I-RELATED"/>
    <property type="match status" value="1"/>
</dbReference>
<dbReference type="SMART" id="SM00304">
    <property type="entry name" value="HAMP"/>
    <property type="match status" value="1"/>
</dbReference>
<dbReference type="Proteomes" id="UP000186609">
    <property type="component" value="Chromosome"/>
</dbReference>
<sequence>MHIRTRLNLAFGGLAAAAATVAALGLYALADANARFTSYTDGTNARATVAAHVRAAVDDRAIAARNLVLVTKDADLASEKAAVLAAHKDVQARLAQLEGMIATGADVSDQARTLVADIGKVEQAYGPVALAIVDLALSGRREQAISRMNDECRPLLAALVRATSAYARFTEGRTQALQQQALVDYERQRNLLASLCLLAVAAAILAGWGITQSITGPLNRAVAATDRIAAGDLSVEIEATATDETGRLLAGLQRMQQSLVSTVSAVRGNADSVSVASSEIAQGNSDLSMRTEQQAAALQQTAASMAQLGGTVANNADSARQAGELAAAASTVATKGGDVVGQVVETMKGINDSSRQIADIISVIDSIAFQTNILALNAAVEAARAGEQGRGFSVVASEVRSLAQRSAQAAKEIKTLITASVERVEKGTALVDRAGSTMQEIVASVKRVSDIMREISTASSEQSTSVAQVGDAVNQMDQATQQNAALVEQSAAAAASLKTQAEQLVQAVSVFQLAAQAQGQVRAPVQAVAAPVAVRSAARSTSLVGTDRRSPQRATNVSRLQPAAEAPATAQAAQPGSTGTDDWTSF</sequence>
<evidence type="ECO:0000313" key="10">
    <source>
        <dbReference type="Proteomes" id="UP000186609"/>
    </source>
</evidence>
<keyword evidence="10" id="KW-1185">Reference proteome</keyword>
<accession>A0A1P8JUX0</accession>
<dbReference type="GO" id="GO:0005886">
    <property type="term" value="C:plasma membrane"/>
    <property type="evidence" value="ECO:0007669"/>
    <property type="project" value="TreeGrafter"/>
</dbReference>
<evidence type="ECO:0000256" key="1">
    <source>
        <dbReference type="ARBA" id="ARBA00004370"/>
    </source>
</evidence>
<feature type="region of interest" description="Disordered" evidence="5">
    <location>
        <begin position="539"/>
        <end position="586"/>
    </location>
</feature>
<evidence type="ECO:0000259" key="7">
    <source>
        <dbReference type="PROSITE" id="PS50111"/>
    </source>
</evidence>
<comment type="subcellular location">
    <subcellularLocation>
        <location evidence="1">Membrane</location>
    </subcellularLocation>
</comment>
<keyword evidence="6" id="KW-1133">Transmembrane helix</keyword>
<comment type="similarity">
    <text evidence="3">Belongs to the methyl-accepting chemotaxis (MCP) protein family.</text>
</comment>
<feature type="domain" description="Methyl-accepting transducer" evidence="7">
    <location>
        <begin position="269"/>
        <end position="498"/>
    </location>
</feature>
<feature type="transmembrane region" description="Helical" evidence="6">
    <location>
        <begin position="6"/>
        <end position="29"/>
    </location>
</feature>
<dbReference type="PROSITE" id="PS50885">
    <property type="entry name" value="HAMP"/>
    <property type="match status" value="1"/>
</dbReference>
<dbReference type="InterPro" id="IPR024478">
    <property type="entry name" value="HlyB_4HB_MCP"/>
</dbReference>
<dbReference type="CDD" id="cd11386">
    <property type="entry name" value="MCP_signal"/>
    <property type="match status" value="1"/>
</dbReference>
<evidence type="ECO:0000256" key="3">
    <source>
        <dbReference type="ARBA" id="ARBA00029447"/>
    </source>
</evidence>
<reference evidence="9 10" key="1">
    <citation type="submission" date="2017-01" db="EMBL/GenBank/DDBJ databases">
        <authorList>
            <person name="Mah S.A."/>
            <person name="Swanson W.J."/>
            <person name="Moy G.W."/>
            <person name="Vacquier V.D."/>
        </authorList>
    </citation>
    <scope>NUCLEOTIDE SEQUENCE [LARGE SCALE GENOMIC DNA]</scope>
    <source>
        <strain evidence="9 10">DCY110</strain>
    </source>
</reference>
<dbReference type="PROSITE" id="PS50111">
    <property type="entry name" value="CHEMOTAXIS_TRANSDUC_2"/>
    <property type="match status" value="1"/>
</dbReference>
<dbReference type="GO" id="GO:0006935">
    <property type="term" value="P:chemotaxis"/>
    <property type="evidence" value="ECO:0007669"/>
    <property type="project" value="InterPro"/>
</dbReference>
<dbReference type="Pfam" id="PF00672">
    <property type="entry name" value="HAMP"/>
    <property type="match status" value="1"/>
</dbReference>
<dbReference type="GO" id="GO:0007165">
    <property type="term" value="P:signal transduction"/>
    <property type="evidence" value="ECO:0007669"/>
    <property type="project" value="UniProtKB-KW"/>
</dbReference>
<evidence type="ECO:0000256" key="2">
    <source>
        <dbReference type="ARBA" id="ARBA00022481"/>
    </source>
</evidence>
<dbReference type="PANTHER" id="PTHR43531">
    <property type="entry name" value="PROTEIN ICFG"/>
    <property type="match status" value="1"/>
</dbReference>
<protein>
    <submittedName>
        <fullName evidence="9">Methyl-accepting chemotaxis protein</fullName>
    </submittedName>
</protein>
<dbReference type="SUPFAM" id="SSF58104">
    <property type="entry name" value="Methyl-accepting chemotaxis protein (MCP) signaling domain"/>
    <property type="match status" value="1"/>
</dbReference>
<name>A0A1P8JUX0_9BURK</name>
<organism evidence="9 10">
    <name type="scientific">Rhodoferax koreensis</name>
    <dbReference type="NCBI Taxonomy" id="1842727"/>
    <lineage>
        <taxon>Bacteria</taxon>
        <taxon>Pseudomonadati</taxon>
        <taxon>Pseudomonadota</taxon>
        <taxon>Betaproteobacteria</taxon>
        <taxon>Burkholderiales</taxon>
        <taxon>Comamonadaceae</taxon>
        <taxon>Rhodoferax</taxon>
    </lineage>
</organism>
<dbReference type="InterPro" id="IPR004090">
    <property type="entry name" value="Chemotax_Me-accpt_rcpt"/>
</dbReference>
<dbReference type="FunFam" id="1.10.287.950:FF:000001">
    <property type="entry name" value="Methyl-accepting chemotaxis sensory transducer"/>
    <property type="match status" value="1"/>
</dbReference>
<evidence type="ECO:0000256" key="6">
    <source>
        <dbReference type="SAM" id="Phobius"/>
    </source>
</evidence>
<dbReference type="Gene3D" id="6.10.340.10">
    <property type="match status" value="1"/>
</dbReference>
<dbReference type="AlphaFoldDB" id="A0A1P8JUX0"/>
<evidence type="ECO:0000256" key="4">
    <source>
        <dbReference type="PROSITE-ProRule" id="PRU00284"/>
    </source>
</evidence>
<dbReference type="InterPro" id="IPR003660">
    <property type="entry name" value="HAMP_dom"/>
</dbReference>
<dbReference type="InterPro" id="IPR047347">
    <property type="entry name" value="YvaQ-like_sensor"/>
</dbReference>